<accession>A0ACC3DTI5</accession>
<evidence type="ECO:0000313" key="2">
    <source>
        <dbReference type="Proteomes" id="UP001186974"/>
    </source>
</evidence>
<keyword evidence="2" id="KW-1185">Reference proteome</keyword>
<organism evidence="1 2">
    <name type="scientific">Coniosporium uncinatum</name>
    <dbReference type="NCBI Taxonomy" id="93489"/>
    <lineage>
        <taxon>Eukaryota</taxon>
        <taxon>Fungi</taxon>
        <taxon>Dikarya</taxon>
        <taxon>Ascomycota</taxon>
        <taxon>Pezizomycotina</taxon>
        <taxon>Dothideomycetes</taxon>
        <taxon>Dothideomycetes incertae sedis</taxon>
        <taxon>Coniosporium</taxon>
    </lineage>
</organism>
<sequence length="136" mass="15572">MPLSYQVSLLPILIITLVVFAYQAVQPPTNLRPKVFVIGLSKTGTTSIGDALALLGYRRLGWKDVLSRHLVHAWRNGDMDRLFAQTLHYDAFEDLPWAVVYPEMAKWFSDAKFILSLRTDEAKQLKSMRRHVGRSE</sequence>
<reference evidence="1" key="1">
    <citation type="submission" date="2024-09" db="EMBL/GenBank/DDBJ databases">
        <title>Black Yeasts Isolated from many extreme environments.</title>
        <authorList>
            <person name="Coleine C."/>
            <person name="Stajich J.E."/>
            <person name="Selbmann L."/>
        </authorList>
    </citation>
    <scope>NUCLEOTIDE SEQUENCE</scope>
    <source>
        <strain evidence="1">CCFEE 5737</strain>
    </source>
</reference>
<proteinExistence type="predicted"/>
<gene>
    <name evidence="1" type="ORF">LTS18_003570</name>
</gene>
<protein>
    <submittedName>
        <fullName evidence="1">Uncharacterized protein</fullName>
    </submittedName>
</protein>
<evidence type="ECO:0000313" key="1">
    <source>
        <dbReference type="EMBL" id="KAK3079928.1"/>
    </source>
</evidence>
<name>A0ACC3DTI5_9PEZI</name>
<comment type="caution">
    <text evidence="1">The sequence shown here is derived from an EMBL/GenBank/DDBJ whole genome shotgun (WGS) entry which is preliminary data.</text>
</comment>
<dbReference type="Proteomes" id="UP001186974">
    <property type="component" value="Unassembled WGS sequence"/>
</dbReference>
<dbReference type="EMBL" id="JAWDJW010000841">
    <property type="protein sequence ID" value="KAK3079928.1"/>
    <property type="molecule type" value="Genomic_DNA"/>
</dbReference>